<accession>A0A382F8W8</accession>
<name>A0A382F8W8_9ZZZZ</name>
<dbReference type="AlphaFoldDB" id="A0A382F8W8"/>
<dbReference type="InterPro" id="IPR025975">
    <property type="entry name" value="Polysacc_lyase"/>
</dbReference>
<dbReference type="Gene3D" id="2.60.120.200">
    <property type="match status" value="1"/>
</dbReference>
<organism evidence="1">
    <name type="scientific">marine metagenome</name>
    <dbReference type="NCBI Taxonomy" id="408172"/>
    <lineage>
        <taxon>unclassified sequences</taxon>
        <taxon>metagenomes</taxon>
        <taxon>ecological metagenomes</taxon>
    </lineage>
</organism>
<dbReference type="EMBL" id="UINC01048681">
    <property type="protein sequence ID" value="SVB59518.1"/>
    <property type="molecule type" value="Genomic_DNA"/>
</dbReference>
<reference evidence="1" key="1">
    <citation type="submission" date="2018-05" db="EMBL/GenBank/DDBJ databases">
        <authorList>
            <person name="Lanie J.A."/>
            <person name="Ng W.-L."/>
            <person name="Kazmierczak K.M."/>
            <person name="Andrzejewski T.M."/>
            <person name="Davidsen T.M."/>
            <person name="Wayne K.J."/>
            <person name="Tettelin H."/>
            <person name="Glass J.I."/>
            <person name="Rusch D."/>
            <person name="Podicherti R."/>
            <person name="Tsui H.-C.T."/>
            <person name="Winkler M.E."/>
        </authorList>
    </citation>
    <scope>NUCLEOTIDE SEQUENCE</scope>
</reference>
<sequence length="465" mass="53438">MIYNHSMKKLFLLLLLSLGLSVISYASESNYSSEGKKTLYDQIDSIGPTMSGYNSYMSTWKHAFKVVEKPYPVRYGTTSERYELREGDCYGWDCENMAARSELVLQKQLVQARYNQDIWYGWSFYNETIPTIGLYNVIGQWKNGMPTSTGSNNPMLVLRQTPLKSSIWYWCDNSFCSRHLKTQDNWDVFLQLGKGGKFKSQGNSNNWNSPCRLFSMEENQGKWVDIVINTNFGTDEDGYVNIWINGNKRCEYRGVIQDYIPSNALYPGPSHRRGVFINNSKMTSKTLPTLIAYYDEFRIGKSRKEVDIRMIEDPNYQPPKDKCAKGFINTNDSCTVDTVGTVDTVDIVDISNKYDGQYTMYLYRSYPGSNDKNIVNATIEIKGGFVKVSDNSDRWIHRKIDDPLDSLKGEVDTEGNLNWSMEIDPWKKSQFIHKVIFGGILNNDEPITGKYDEGTALRIELKKKD</sequence>
<gene>
    <name evidence="1" type="ORF">METZ01_LOCUS212372</name>
</gene>
<dbReference type="Pfam" id="PF14099">
    <property type="entry name" value="Polysacc_lyase"/>
    <property type="match status" value="1"/>
</dbReference>
<evidence type="ECO:0000313" key="1">
    <source>
        <dbReference type="EMBL" id="SVB59518.1"/>
    </source>
</evidence>
<proteinExistence type="predicted"/>
<protein>
    <submittedName>
        <fullName evidence="1">Uncharacterized protein</fullName>
    </submittedName>
</protein>